<protein>
    <submittedName>
        <fullName evidence="1">Uncharacterized protein</fullName>
    </submittedName>
</protein>
<reference evidence="1 2" key="1">
    <citation type="submission" date="2020-02" db="EMBL/GenBank/DDBJ databases">
        <authorList>
            <person name="Kociolek L.K."/>
            <person name="Ozer E.A."/>
        </authorList>
    </citation>
    <scope>NUCLEOTIDE SEQUENCE [LARGE SCALE GENOMIC DNA]</scope>
    <source>
        <strain evidence="1 2">ATCC 14501</strain>
    </source>
</reference>
<accession>A0AAP9SFH0</accession>
<dbReference type="EMBL" id="CP048838">
    <property type="protein sequence ID" value="QJA03959.1"/>
    <property type="molecule type" value="Genomic_DNA"/>
</dbReference>
<dbReference type="Proteomes" id="UP000503330">
    <property type="component" value="Chromosome"/>
</dbReference>
<gene>
    <name evidence="1" type="ORF">G4D54_16680</name>
</gene>
<evidence type="ECO:0000313" key="2">
    <source>
        <dbReference type="Proteomes" id="UP000503330"/>
    </source>
</evidence>
<dbReference type="AlphaFoldDB" id="A0AAP9SFH0"/>
<sequence length="267" mass="31685">MKETIRMITQKEIDVEVWELVDTTKNLYISNKEDIEMKEYEIKIRLTETEAEQLIKAAAQHDQKVSELLESFVYDLVASDEHRGGDDETELAHQWYQRRNEALYPHHATPLTESESLKLAETDIQKRCIQEAFRYTPLYFEWIKATMKDDGVIMEDREHELVRFSIEDGDIDFDDEYRNNCNDLRLVRESDKITWDEVEARLRSYSKEHQQELQYHLKECFQRLPRQGEGSDYVRIKMASDIYHLEAMLRQILETSVMSESCCIKGG</sequence>
<evidence type="ECO:0000313" key="1">
    <source>
        <dbReference type="EMBL" id="QJA03959.1"/>
    </source>
</evidence>
<name>A0AAP9SFH0_CLOIN</name>
<organism evidence="1 2">
    <name type="scientific">Clostridium innocuum</name>
    <dbReference type="NCBI Taxonomy" id="1522"/>
    <lineage>
        <taxon>Bacteria</taxon>
        <taxon>Bacillati</taxon>
        <taxon>Bacillota</taxon>
        <taxon>Clostridia</taxon>
        <taxon>Eubacteriales</taxon>
        <taxon>Clostridiaceae</taxon>
        <taxon>Clostridium</taxon>
    </lineage>
</organism>
<proteinExistence type="predicted"/>